<evidence type="ECO:0000313" key="3">
    <source>
        <dbReference type="EnsemblPlants" id="AET6Gv20791400.2"/>
    </source>
</evidence>
<keyword evidence="4" id="KW-1185">Reference proteome</keyword>
<dbReference type="AlphaFoldDB" id="A0A453PNB6"/>
<dbReference type="Pfam" id="PF02234">
    <property type="entry name" value="CDI"/>
    <property type="match status" value="1"/>
</dbReference>
<organism evidence="3 4">
    <name type="scientific">Aegilops tauschii subsp. strangulata</name>
    <name type="common">Goatgrass</name>
    <dbReference type="NCBI Taxonomy" id="200361"/>
    <lineage>
        <taxon>Eukaryota</taxon>
        <taxon>Viridiplantae</taxon>
        <taxon>Streptophyta</taxon>
        <taxon>Embryophyta</taxon>
        <taxon>Tracheophyta</taxon>
        <taxon>Spermatophyta</taxon>
        <taxon>Magnoliopsida</taxon>
        <taxon>Liliopsida</taxon>
        <taxon>Poales</taxon>
        <taxon>Poaceae</taxon>
        <taxon>BOP clade</taxon>
        <taxon>Pooideae</taxon>
        <taxon>Triticodae</taxon>
        <taxon>Triticeae</taxon>
        <taxon>Triticinae</taxon>
        <taxon>Aegilops</taxon>
    </lineage>
</organism>
<feature type="domain" description="Cyclin-dependent kinase inhibitor" evidence="2">
    <location>
        <begin position="4"/>
        <end position="24"/>
    </location>
</feature>
<name>A0A453PNB6_AEGTS</name>
<reference evidence="3" key="5">
    <citation type="journal article" date="2021" name="G3 (Bethesda)">
        <title>Aegilops tauschii genome assembly Aet v5.0 features greater sequence contiguity and improved annotation.</title>
        <authorList>
            <person name="Wang L."/>
            <person name="Zhu T."/>
            <person name="Rodriguez J.C."/>
            <person name="Deal K.R."/>
            <person name="Dubcovsky J."/>
            <person name="McGuire P.E."/>
            <person name="Lux T."/>
            <person name="Spannagl M."/>
            <person name="Mayer K.F.X."/>
            <person name="Baldrich P."/>
            <person name="Meyers B.C."/>
            <person name="Huo N."/>
            <person name="Gu Y.Q."/>
            <person name="Zhou H."/>
            <person name="Devos K.M."/>
            <person name="Bennetzen J.L."/>
            <person name="Unver T."/>
            <person name="Budak H."/>
            <person name="Gulick P.J."/>
            <person name="Galiba G."/>
            <person name="Kalapos B."/>
            <person name="Nelson D.R."/>
            <person name="Li P."/>
            <person name="You F.M."/>
            <person name="Luo M.C."/>
            <person name="Dvorak J."/>
        </authorList>
    </citation>
    <scope>NUCLEOTIDE SEQUENCE [LARGE SCALE GENOMIC DNA]</scope>
    <source>
        <strain evidence="3">cv. AL8/78</strain>
    </source>
</reference>
<sequence>ALYARYNFDVARGVPLDSGRYEWTPAVSSS</sequence>
<evidence type="ECO:0000256" key="1">
    <source>
        <dbReference type="ARBA" id="ARBA00023013"/>
    </source>
</evidence>
<dbReference type="Gramene" id="AET6Gv20791400.2">
    <property type="protein sequence ID" value="AET6Gv20791400.2"/>
    <property type="gene ID" value="AET6Gv20791400"/>
</dbReference>
<reference evidence="4" key="2">
    <citation type="journal article" date="2017" name="Nat. Plants">
        <title>The Aegilops tauschii genome reveals multiple impacts of transposons.</title>
        <authorList>
            <person name="Zhao G."/>
            <person name="Zou C."/>
            <person name="Li K."/>
            <person name="Wang K."/>
            <person name="Li T."/>
            <person name="Gao L."/>
            <person name="Zhang X."/>
            <person name="Wang H."/>
            <person name="Yang Z."/>
            <person name="Liu X."/>
            <person name="Jiang W."/>
            <person name="Mao L."/>
            <person name="Kong X."/>
            <person name="Jiao Y."/>
            <person name="Jia J."/>
        </authorList>
    </citation>
    <scope>NUCLEOTIDE SEQUENCE [LARGE SCALE GENOMIC DNA]</scope>
    <source>
        <strain evidence="4">cv. AL8/78</strain>
    </source>
</reference>
<dbReference type="InterPro" id="IPR003175">
    <property type="entry name" value="CDI_dom"/>
</dbReference>
<dbReference type="Gene3D" id="4.10.365.10">
    <property type="entry name" value="p27"/>
    <property type="match status" value="1"/>
</dbReference>
<reference evidence="4" key="1">
    <citation type="journal article" date="2014" name="Science">
        <title>Ancient hybridizations among the ancestral genomes of bread wheat.</title>
        <authorList>
            <consortium name="International Wheat Genome Sequencing Consortium,"/>
            <person name="Marcussen T."/>
            <person name="Sandve S.R."/>
            <person name="Heier L."/>
            <person name="Spannagl M."/>
            <person name="Pfeifer M."/>
            <person name="Jakobsen K.S."/>
            <person name="Wulff B.B."/>
            <person name="Steuernagel B."/>
            <person name="Mayer K.F."/>
            <person name="Olsen O.A."/>
        </authorList>
    </citation>
    <scope>NUCLEOTIDE SEQUENCE [LARGE SCALE GENOMIC DNA]</scope>
    <source>
        <strain evidence="4">cv. AL8/78</strain>
    </source>
</reference>
<evidence type="ECO:0000259" key="2">
    <source>
        <dbReference type="Pfam" id="PF02234"/>
    </source>
</evidence>
<dbReference type="GO" id="GO:0051726">
    <property type="term" value="P:regulation of cell cycle"/>
    <property type="evidence" value="ECO:0007669"/>
    <property type="project" value="InterPro"/>
</dbReference>
<dbReference type="EnsemblPlants" id="AET6Gv20791400.2">
    <property type="protein sequence ID" value="AET6Gv20791400.2"/>
    <property type="gene ID" value="AET6Gv20791400"/>
</dbReference>
<accession>A0A453PNB6</accession>
<keyword evidence="1" id="KW-0649">Protein kinase inhibitor</keyword>
<protein>
    <recommendedName>
        <fullName evidence="2">Cyclin-dependent kinase inhibitor domain-containing protein</fullName>
    </recommendedName>
</protein>
<dbReference type="GO" id="GO:0004861">
    <property type="term" value="F:cyclin-dependent protein serine/threonine kinase inhibitor activity"/>
    <property type="evidence" value="ECO:0007669"/>
    <property type="project" value="InterPro"/>
</dbReference>
<reference evidence="3" key="4">
    <citation type="submission" date="2019-03" db="UniProtKB">
        <authorList>
            <consortium name="EnsemblPlants"/>
        </authorList>
    </citation>
    <scope>IDENTIFICATION</scope>
</reference>
<reference evidence="3" key="3">
    <citation type="journal article" date="2017" name="Nature">
        <title>Genome sequence of the progenitor of the wheat D genome Aegilops tauschii.</title>
        <authorList>
            <person name="Luo M.C."/>
            <person name="Gu Y.Q."/>
            <person name="Puiu D."/>
            <person name="Wang H."/>
            <person name="Twardziok S.O."/>
            <person name="Deal K.R."/>
            <person name="Huo N."/>
            <person name="Zhu T."/>
            <person name="Wang L."/>
            <person name="Wang Y."/>
            <person name="McGuire P.E."/>
            <person name="Liu S."/>
            <person name="Long H."/>
            <person name="Ramasamy R.K."/>
            <person name="Rodriguez J.C."/>
            <person name="Van S.L."/>
            <person name="Yuan L."/>
            <person name="Wang Z."/>
            <person name="Xia Z."/>
            <person name="Xiao L."/>
            <person name="Anderson O.D."/>
            <person name="Ouyang S."/>
            <person name="Liang Y."/>
            <person name="Zimin A.V."/>
            <person name="Pertea G."/>
            <person name="Qi P."/>
            <person name="Bennetzen J.L."/>
            <person name="Dai X."/>
            <person name="Dawson M.W."/>
            <person name="Muller H.G."/>
            <person name="Kugler K."/>
            <person name="Rivarola-Duarte L."/>
            <person name="Spannagl M."/>
            <person name="Mayer K.F.X."/>
            <person name="Lu F.H."/>
            <person name="Bevan M.W."/>
            <person name="Leroy P."/>
            <person name="Li P."/>
            <person name="You F.M."/>
            <person name="Sun Q."/>
            <person name="Liu Z."/>
            <person name="Lyons E."/>
            <person name="Wicker T."/>
            <person name="Salzberg S.L."/>
            <person name="Devos K.M."/>
            <person name="Dvorak J."/>
        </authorList>
    </citation>
    <scope>NUCLEOTIDE SEQUENCE [LARGE SCALE GENOMIC DNA]</scope>
    <source>
        <strain evidence="3">cv. AL8/78</strain>
    </source>
</reference>
<dbReference type="Proteomes" id="UP000015105">
    <property type="component" value="Chromosome 6D"/>
</dbReference>
<dbReference type="GO" id="GO:0005634">
    <property type="term" value="C:nucleus"/>
    <property type="evidence" value="ECO:0007669"/>
    <property type="project" value="InterPro"/>
</dbReference>
<proteinExistence type="predicted"/>
<dbReference type="InterPro" id="IPR044898">
    <property type="entry name" value="CDI_dom_sf"/>
</dbReference>
<evidence type="ECO:0000313" key="4">
    <source>
        <dbReference type="Proteomes" id="UP000015105"/>
    </source>
</evidence>